<organism evidence="3 4">
    <name type="scientific">Mucilaginibacter gynuensis</name>
    <dbReference type="NCBI Taxonomy" id="1302236"/>
    <lineage>
        <taxon>Bacteria</taxon>
        <taxon>Pseudomonadati</taxon>
        <taxon>Bacteroidota</taxon>
        <taxon>Sphingobacteriia</taxon>
        <taxon>Sphingobacteriales</taxon>
        <taxon>Sphingobacteriaceae</taxon>
        <taxon>Mucilaginibacter</taxon>
    </lineage>
</organism>
<protein>
    <submittedName>
        <fullName evidence="3">ORF6N domain-containing protein</fullName>
    </submittedName>
</protein>
<dbReference type="EMBL" id="BAABFT010000003">
    <property type="protein sequence ID" value="GAA4318522.1"/>
    <property type="molecule type" value="Genomic_DNA"/>
</dbReference>
<dbReference type="Pfam" id="PF10543">
    <property type="entry name" value="ORF6N"/>
    <property type="match status" value="1"/>
</dbReference>
<name>A0ABP8G6W4_9SPHI</name>
<gene>
    <name evidence="3" type="ORF">GCM10023149_16650</name>
</gene>
<dbReference type="Proteomes" id="UP001500582">
    <property type="component" value="Unassembled WGS sequence"/>
</dbReference>
<sequence>MEDHFVSDDIITNKIYLIRGQKVMLDSDLANLYQVETKYLKRQVRRNLERFPDDFMFELTPEEISRSQFGTLKQGGNIKYAPMVFSEQGVAMLSSVISSAPAIAVNIQIMRVFTKVRQMLTDNTELRLEIEKIKSKLDNQDKNMEIVFRYLDELLEAKYHPQPREPIGFRLKG</sequence>
<comment type="caution">
    <text evidence="3">The sequence shown here is derived from an EMBL/GenBank/DDBJ whole genome shotgun (WGS) entry which is preliminary data.</text>
</comment>
<dbReference type="RefSeq" id="WP_345210570.1">
    <property type="nucleotide sequence ID" value="NZ_BAABFT010000003.1"/>
</dbReference>
<evidence type="ECO:0000313" key="4">
    <source>
        <dbReference type="Proteomes" id="UP001500582"/>
    </source>
</evidence>
<feature type="domain" description="KilA-N DNA-binding" evidence="2">
    <location>
        <begin position="13"/>
        <end position="96"/>
    </location>
</feature>
<reference evidence="4" key="1">
    <citation type="journal article" date="2019" name="Int. J. Syst. Evol. Microbiol.">
        <title>The Global Catalogue of Microorganisms (GCM) 10K type strain sequencing project: providing services to taxonomists for standard genome sequencing and annotation.</title>
        <authorList>
            <consortium name="The Broad Institute Genomics Platform"/>
            <consortium name="The Broad Institute Genome Sequencing Center for Infectious Disease"/>
            <person name="Wu L."/>
            <person name="Ma J."/>
        </authorList>
    </citation>
    <scope>NUCLEOTIDE SEQUENCE [LARGE SCALE GENOMIC DNA]</scope>
    <source>
        <strain evidence="4">JCM 17705</strain>
    </source>
</reference>
<proteinExistence type="predicted"/>
<dbReference type="InterPro" id="IPR018873">
    <property type="entry name" value="KilA-N_DNA-bd_domain"/>
</dbReference>
<accession>A0ABP8G6W4</accession>
<keyword evidence="4" id="KW-1185">Reference proteome</keyword>
<evidence type="ECO:0000259" key="2">
    <source>
        <dbReference type="Pfam" id="PF10543"/>
    </source>
</evidence>
<keyword evidence="1" id="KW-0175">Coiled coil</keyword>
<evidence type="ECO:0000313" key="3">
    <source>
        <dbReference type="EMBL" id="GAA4318522.1"/>
    </source>
</evidence>
<evidence type="ECO:0000256" key="1">
    <source>
        <dbReference type="SAM" id="Coils"/>
    </source>
</evidence>
<feature type="coiled-coil region" evidence="1">
    <location>
        <begin position="116"/>
        <end position="143"/>
    </location>
</feature>